<dbReference type="InterPro" id="IPR011629">
    <property type="entry name" value="CobW-like_C"/>
</dbReference>
<dbReference type="Gene3D" id="3.40.50.300">
    <property type="entry name" value="P-loop containing nucleotide triphosphate hydrolases"/>
    <property type="match status" value="1"/>
</dbReference>
<dbReference type="SUPFAM" id="SSF52540">
    <property type="entry name" value="P-loop containing nucleoside triphosphate hydrolases"/>
    <property type="match status" value="1"/>
</dbReference>
<organism evidence="8 9">
    <name type="scientific">Desulfotruncus arcticus DSM 17038</name>
    <dbReference type="NCBI Taxonomy" id="1121424"/>
    <lineage>
        <taxon>Bacteria</taxon>
        <taxon>Bacillati</taxon>
        <taxon>Bacillota</taxon>
        <taxon>Clostridia</taxon>
        <taxon>Eubacteriales</taxon>
        <taxon>Desulfallaceae</taxon>
        <taxon>Desulfotruncus</taxon>
    </lineage>
</organism>
<name>A0A1I2WU93_9FIRM</name>
<sequence length="331" mass="36775">MYVEVINGLLGAGKTTVLLNMLEQKKNTEKVAVLVNEFGEIGIDGDLLGGQGADVVELPNGCICCTLKVNLLNQIKIIAEDYQPDRLLIEPTGVATIKNLMSILNSLSLEKYLDRIMIHVVVDASIFREIIGQNIGFVINQLEMAQVIIVNKCDKVSAGELAEIRKIIRRYNAEGQIVLAVYGRPLDQGIDLILQEQHNRGHGPMPEHGGQHDHPHAHEHELPLKDYEQFSSASSRLCDLAELRQFFAEMSHGDYGSVERAKGIFHVSGNQWIRIDLAAYQIMEETPTNVFTTSKLMVIGTGLKKDALGHRFNQCLIAQESGVRSQNKRTV</sequence>
<dbReference type="RefSeq" id="WP_165613592.1">
    <property type="nucleotide sequence ID" value="NZ_FOOX01000014.1"/>
</dbReference>
<dbReference type="InterPro" id="IPR036627">
    <property type="entry name" value="CobW-likC_sf"/>
</dbReference>
<dbReference type="Gene3D" id="3.30.1220.10">
    <property type="entry name" value="CobW-like, C-terminal domain"/>
    <property type="match status" value="1"/>
</dbReference>
<dbReference type="CDD" id="cd03112">
    <property type="entry name" value="CobW-like"/>
    <property type="match status" value="1"/>
</dbReference>
<reference evidence="9" key="1">
    <citation type="submission" date="2016-10" db="EMBL/GenBank/DDBJ databases">
        <authorList>
            <person name="Varghese N."/>
            <person name="Submissions S."/>
        </authorList>
    </citation>
    <scope>NUCLEOTIDE SEQUENCE [LARGE SCALE GENOMIC DNA]</scope>
    <source>
        <strain evidence="9">DSM 17038</strain>
    </source>
</reference>
<protein>
    <submittedName>
        <fullName evidence="8">GTPase, G3E family</fullName>
    </submittedName>
</protein>
<comment type="catalytic activity">
    <reaction evidence="5">
        <text>GTP + H2O = GDP + phosphate + H(+)</text>
        <dbReference type="Rhea" id="RHEA:19669"/>
        <dbReference type="ChEBI" id="CHEBI:15377"/>
        <dbReference type="ChEBI" id="CHEBI:15378"/>
        <dbReference type="ChEBI" id="CHEBI:37565"/>
        <dbReference type="ChEBI" id="CHEBI:43474"/>
        <dbReference type="ChEBI" id="CHEBI:58189"/>
    </reaction>
    <physiologicalReaction direction="left-to-right" evidence="5">
        <dbReference type="Rhea" id="RHEA:19670"/>
    </physiologicalReaction>
</comment>
<evidence type="ECO:0000256" key="2">
    <source>
        <dbReference type="ARBA" id="ARBA00022801"/>
    </source>
</evidence>
<keyword evidence="2" id="KW-0378">Hydrolase</keyword>
<dbReference type="SUPFAM" id="SSF90002">
    <property type="entry name" value="Hypothetical protein YjiA, C-terminal domain"/>
    <property type="match status" value="1"/>
</dbReference>
<proteinExistence type="inferred from homology"/>
<dbReference type="Proteomes" id="UP000199337">
    <property type="component" value="Unassembled WGS sequence"/>
</dbReference>
<dbReference type="InterPro" id="IPR027417">
    <property type="entry name" value="P-loop_NTPase"/>
</dbReference>
<evidence type="ECO:0000259" key="6">
    <source>
        <dbReference type="Pfam" id="PF02492"/>
    </source>
</evidence>
<evidence type="ECO:0000256" key="5">
    <source>
        <dbReference type="ARBA" id="ARBA00049117"/>
    </source>
</evidence>
<keyword evidence="9" id="KW-1185">Reference proteome</keyword>
<evidence type="ECO:0000256" key="3">
    <source>
        <dbReference type="ARBA" id="ARBA00023186"/>
    </source>
</evidence>
<feature type="domain" description="CobW C-terminal" evidence="7">
    <location>
        <begin position="229"/>
        <end position="316"/>
    </location>
</feature>
<dbReference type="GO" id="GO:0005737">
    <property type="term" value="C:cytoplasm"/>
    <property type="evidence" value="ECO:0007669"/>
    <property type="project" value="TreeGrafter"/>
</dbReference>
<comment type="similarity">
    <text evidence="4">Belongs to the SIMIBI class G3E GTPase family. ZNG1 subfamily.</text>
</comment>
<evidence type="ECO:0000256" key="1">
    <source>
        <dbReference type="ARBA" id="ARBA00022741"/>
    </source>
</evidence>
<evidence type="ECO:0000313" key="9">
    <source>
        <dbReference type="Proteomes" id="UP000199337"/>
    </source>
</evidence>
<keyword evidence="1" id="KW-0547">Nucleotide-binding</keyword>
<dbReference type="STRING" id="341036.SAMN05660649_03631"/>
<feature type="domain" description="CobW/HypB/UreG nucleotide-binding" evidence="6">
    <location>
        <begin position="3"/>
        <end position="178"/>
    </location>
</feature>
<dbReference type="EMBL" id="FOOX01000014">
    <property type="protein sequence ID" value="SFH04287.1"/>
    <property type="molecule type" value="Genomic_DNA"/>
</dbReference>
<gene>
    <name evidence="8" type="ORF">SAMN05660649_03631</name>
</gene>
<dbReference type="Pfam" id="PF07683">
    <property type="entry name" value="CobW_C"/>
    <property type="match status" value="1"/>
</dbReference>
<dbReference type="Pfam" id="PF02492">
    <property type="entry name" value="cobW"/>
    <property type="match status" value="1"/>
</dbReference>
<dbReference type="PANTHER" id="PTHR13748:SF62">
    <property type="entry name" value="COBW DOMAIN-CONTAINING PROTEIN"/>
    <property type="match status" value="1"/>
</dbReference>
<evidence type="ECO:0000259" key="7">
    <source>
        <dbReference type="Pfam" id="PF07683"/>
    </source>
</evidence>
<dbReference type="InterPro" id="IPR003495">
    <property type="entry name" value="CobW/HypB/UreG_nucleotide-bd"/>
</dbReference>
<dbReference type="GO" id="GO:0016787">
    <property type="term" value="F:hydrolase activity"/>
    <property type="evidence" value="ECO:0007669"/>
    <property type="project" value="UniProtKB-KW"/>
</dbReference>
<dbReference type="PANTHER" id="PTHR13748">
    <property type="entry name" value="COBW-RELATED"/>
    <property type="match status" value="1"/>
</dbReference>
<accession>A0A1I2WU93</accession>
<evidence type="ECO:0000256" key="4">
    <source>
        <dbReference type="ARBA" id="ARBA00034320"/>
    </source>
</evidence>
<dbReference type="InterPro" id="IPR051316">
    <property type="entry name" value="Zinc-reg_GTPase_activator"/>
</dbReference>
<evidence type="ECO:0000313" key="8">
    <source>
        <dbReference type="EMBL" id="SFH04287.1"/>
    </source>
</evidence>
<dbReference type="AlphaFoldDB" id="A0A1I2WU93"/>
<dbReference type="GO" id="GO:0000166">
    <property type="term" value="F:nucleotide binding"/>
    <property type="evidence" value="ECO:0007669"/>
    <property type="project" value="UniProtKB-KW"/>
</dbReference>
<keyword evidence="3" id="KW-0143">Chaperone</keyword>